<dbReference type="PROSITE" id="PS51257">
    <property type="entry name" value="PROKAR_LIPOPROTEIN"/>
    <property type="match status" value="1"/>
</dbReference>
<evidence type="ECO:0000313" key="3">
    <source>
        <dbReference type="EMBL" id="UPU34963.1"/>
    </source>
</evidence>
<evidence type="ECO:0000313" key="4">
    <source>
        <dbReference type="Proteomes" id="UP000568888"/>
    </source>
</evidence>
<reference evidence="4" key="1">
    <citation type="submission" date="2020-06" db="EMBL/GenBank/DDBJ databases">
        <title>Draft genomic sequecing of Geomonas sp. Red736.</title>
        <authorList>
            <person name="Itoh H."/>
            <person name="Xu Z.X."/>
            <person name="Ushijima N."/>
            <person name="Masuda Y."/>
            <person name="Shiratori Y."/>
            <person name="Senoo K."/>
        </authorList>
    </citation>
    <scope>NUCLEOTIDE SEQUENCE [LARGE SCALE GENOMIC DNA]</scope>
    <source>
        <strain evidence="4">Red736</strain>
    </source>
</reference>
<evidence type="ECO:0000313" key="5">
    <source>
        <dbReference type="Proteomes" id="UP000831485"/>
    </source>
</evidence>
<sequence>MKLSFFRSLLRMLPLLLLLAVAGCGEVDWFPQYVRQPTSPDPFSFAAVTGTDKGADVTSAEITVAGLTAASSPISISGTTDSKYTINGSTPTSSAGTVKNGDKVTVTHKAAATLGTSTKSTLTIGDQSADFISTTRFVDTPSFSLTVLQPAPFRQAMATITSVDGAIGTHVISIKDSVNSGLAQYGISDNDVIPTNFATVTQTIPFLNNRRIFIRNRSDIVDAGAVTTLTIDGADFVVKLTP</sequence>
<keyword evidence="5" id="KW-1185">Reference proteome</keyword>
<reference evidence="2" key="2">
    <citation type="journal article" date="2021" name="Int. J. Syst. Evol. Microbiol.">
        <title>Geomonas silvestris sp. nov., Geomonas paludis sp. nov. and Geomonas limicola sp. nov., isolated from terrestrial environments, and emended description of the genus Geomonas.</title>
        <authorList>
            <person name="Itoh H."/>
            <person name="Xu Z."/>
            <person name="Masuda Y."/>
            <person name="Ushijima N."/>
            <person name="Hayakawa C."/>
            <person name="Shiratori Y."/>
            <person name="Senoo K."/>
        </authorList>
    </citation>
    <scope>NUCLEOTIDE SEQUENCE</scope>
    <source>
        <strain evidence="2">Red736</strain>
    </source>
</reference>
<dbReference type="EMBL" id="CP096574">
    <property type="protein sequence ID" value="UPU34963.1"/>
    <property type="molecule type" value="Genomic_DNA"/>
</dbReference>
<protein>
    <recommendedName>
        <fullName evidence="6">Lipoprotein</fullName>
    </recommendedName>
</protein>
<evidence type="ECO:0008006" key="6">
    <source>
        <dbReference type="Google" id="ProtNLM"/>
    </source>
</evidence>
<dbReference type="Proteomes" id="UP000831485">
    <property type="component" value="Chromosome"/>
</dbReference>
<dbReference type="RefSeq" id="WP_183347801.1">
    <property type="nucleotide sequence ID" value="NZ_BLXY01000004.1"/>
</dbReference>
<keyword evidence="1" id="KW-0732">Signal</keyword>
<organism evidence="2 4">
    <name type="scientific">Geomonas paludis</name>
    <dbReference type="NCBI Taxonomy" id="2740185"/>
    <lineage>
        <taxon>Bacteria</taxon>
        <taxon>Pseudomonadati</taxon>
        <taxon>Thermodesulfobacteriota</taxon>
        <taxon>Desulfuromonadia</taxon>
        <taxon>Geobacterales</taxon>
        <taxon>Geobacteraceae</taxon>
        <taxon>Geomonas</taxon>
    </lineage>
</organism>
<dbReference type="Proteomes" id="UP000568888">
    <property type="component" value="Unassembled WGS sequence"/>
</dbReference>
<reference evidence="3" key="3">
    <citation type="submission" date="2022-04" db="EMBL/GenBank/DDBJ databases">
        <authorList>
            <person name="Liu G."/>
        </authorList>
    </citation>
    <scope>NUCLEOTIDE SEQUENCE</scope>
    <source>
        <strain evidence="3">RG22</strain>
    </source>
</reference>
<gene>
    <name evidence="2" type="ORF">GMPD_25010</name>
    <name evidence="3" type="ORF">M1B72_16115</name>
</gene>
<feature type="signal peptide" evidence="1">
    <location>
        <begin position="1"/>
        <end position="22"/>
    </location>
</feature>
<proteinExistence type="predicted"/>
<feature type="chain" id="PRO_5027920882" description="Lipoprotein" evidence="1">
    <location>
        <begin position="23"/>
        <end position="242"/>
    </location>
</feature>
<name>A0A6V8MWW0_9BACT</name>
<dbReference type="AlphaFoldDB" id="A0A6V8MWW0"/>
<evidence type="ECO:0000256" key="1">
    <source>
        <dbReference type="SAM" id="SignalP"/>
    </source>
</evidence>
<dbReference type="EMBL" id="BLXY01000004">
    <property type="protein sequence ID" value="GFO64582.1"/>
    <property type="molecule type" value="Genomic_DNA"/>
</dbReference>
<accession>A0A6V8MWW0</accession>
<evidence type="ECO:0000313" key="2">
    <source>
        <dbReference type="EMBL" id="GFO64582.1"/>
    </source>
</evidence>